<dbReference type="Proteomes" id="UP001501447">
    <property type="component" value="Unassembled WGS sequence"/>
</dbReference>
<evidence type="ECO:0000259" key="5">
    <source>
        <dbReference type="PROSITE" id="PS51462"/>
    </source>
</evidence>
<proteinExistence type="inferred from homology"/>
<dbReference type="PRINTS" id="PR00502">
    <property type="entry name" value="NUDIXFAMILY"/>
</dbReference>
<comment type="similarity">
    <text evidence="1 3">Belongs to the Nudix hydrolase family.</text>
</comment>
<reference evidence="6 7" key="1">
    <citation type="journal article" date="2019" name="Int. J. Syst. Evol. Microbiol.">
        <title>The Global Catalogue of Microorganisms (GCM) 10K type strain sequencing project: providing services to taxonomists for standard genome sequencing and annotation.</title>
        <authorList>
            <consortium name="The Broad Institute Genomics Platform"/>
            <consortium name="The Broad Institute Genome Sequencing Center for Infectious Disease"/>
            <person name="Wu L."/>
            <person name="Ma J."/>
        </authorList>
    </citation>
    <scope>NUCLEOTIDE SEQUENCE [LARGE SCALE GENOMIC DNA]</scope>
    <source>
        <strain evidence="6 7">JCM 16373</strain>
    </source>
</reference>
<dbReference type="PROSITE" id="PS00893">
    <property type="entry name" value="NUDIX_BOX"/>
    <property type="match status" value="1"/>
</dbReference>
<feature type="region of interest" description="Disordered" evidence="4">
    <location>
        <begin position="1"/>
        <end position="24"/>
    </location>
</feature>
<evidence type="ECO:0000313" key="7">
    <source>
        <dbReference type="Proteomes" id="UP001501447"/>
    </source>
</evidence>
<dbReference type="SUPFAM" id="SSF55811">
    <property type="entry name" value="Nudix"/>
    <property type="match status" value="1"/>
</dbReference>
<evidence type="ECO:0000256" key="4">
    <source>
        <dbReference type="SAM" id="MobiDB-lite"/>
    </source>
</evidence>
<dbReference type="Gene3D" id="3.90.79.10">
    <property type="entry name" value="Nucleoside Triphosphate Pyrophosphohydrolase"/>
    <property type="match status" value="1"/>
</dbReference>
<evidence type="ECO:0000256" key="2">
    <source>
        <dbReference type="ARBA" id="ARBA00022801"/>
    </source>
</evidence>
<dbReference type="PANTHER" id="PTHR43736:SF2">
    <property type="entry name" value="MUTT_NUDIX FAMILY PROTEIN"/>
    <property type="match status" value="1"/>
</dbReference>
<accession>A0ABN3PT31</accession>
<name>A0ABN3PT31_9ACTN</name>
<sequence>MEQMEREPRMPHPRPDQPTALPPTRDSATLLVAAVILHDRATDHVLLLQRGPQAKFAPNHWDFPGGKNDPGEPVTATAIRELHEETGVTVGPKDLRLAHVIHNAWGVDAPGGFVTVVFSADEWSGHPENREPHKHAHVRWTPTTALPTPFVKSTAAALHHHLTGDGPQISESGWG</sequence>
<evidence type="ECO:0000256" key="1">
    <source>
        <dbReference type="ARBA" id="ARBA00005582"/>
    </source>
</evidence>
<feature type="compositionally biased region" description="Basic and acidic residues" evidence="4">
    <location>
        <begin position="1"/>
        <end position="15"/>
    </location>
</feature>
<gene>
    <name evidence="6" type="ORF">GCM10009863_12570</name>
</gene>
<dbReference type="Pfam" id="PF00293">
    <property type="entry name" value="NUDIX"/>
    <property type="match status" value="1"/>
</dbReference>
<comment type="caution">
    <text evidence="6">The sequence shown here is derived from an EMBL/GenBank/DDBJ whole genome shotgun (WGS) entry which is preliminary data.</text>
</comment>
<protein>
    <recommendedName>
        <fullName evidence="5">Nudix hydrolase domain-containing protein</fullName>
    </recommendedName>
</protein>
<evidence type="ECO:0000313" key="6">
    <source>
        <dbReference type="EMBL" id="GAA2600739.1"/>
    </source>
</evidence>
<dbReference type="InterPro" id="IPR000086">
    <property type="entry name" value="NUDIX_hydrolase_dom"/>
</dbReference>
<keyword evidence="7" id="KW-1185">Reference proteome</keyword>
<feature type="domain" description="Nudix hydrolase" evidence="5">
    <location>
        <begin position="28"/>
        <end position="163"/>
    </location>
</feature>
<keyword evidence="2 3" id="KW-0378">Hydrolase</keyword>
<evidence type="ECO:0000256" key="3">
    <source>
        <dbReference type="RuleBase" id="RU003476"/>
    </source>
</evidence>
<dbReference type="InterPro" id="IPR020084">
    <property type="entry name" value="NUDIX_hydrolase_CS"/>
</dbReference>
<dbReference type="InterPro" id="IPR015797">
    <property type="entry name" value="NUDIX_hydrolase-like_dom_sf"/>
</dbReference>
<dbReference type="PANTHER" id="PTHR43736">
    <property type="entry name" value="ADP-RIBOSE PYROPHOSPHATASE"/>
    <property type="match status" value="1"/>
</dbReference>
<dbReference type="PROSITE" id="PS51462">
    <property type="entry name" value="NUDIX"/>
    <property type="match status" value="1"/>
</dbReference>
<organism evidence="6 7">
    <name type="scientific">Streptomyces axinellae</name>
    <dbReference type="NCBI Taxonomy" id="552788"/>
    <lineage>
        <taxon>Bacteria</taxon>
        <taxon>Bacillati</taxon>
        <taxon>Actinomycetota</taxon>
        <taxon>Actinomycetes</taxon>
        <taxon>Kitasatosporales</taxon>
        <taxon>Streptomycetaceae</taxon>
        <taxon>Streptomyces</taxon>
    </lineage>
</organism>
<dbReference type="EMBL" id="BAAARJ010000003">
    <property type="protein sequence ID" value="GAA2600739.1"/>
    <property type="molecule type" value="Genomic_DNA"/>
</dbReference>
<dbReference type="InterPro" id="IPR020476">
    <property type="entry name" value="Nudix_hydrolase"/>
</dbReference>